<reference evidence="2" key="1">
    <citation type="journal article" date="2019" name="Int. J. Syst. Evol. Microbiol.">
        <title>The Global Catalogue of Microorganisms (GCM) 10K type strain sequencing project: providing services to taxonomists for standard genome sequencing and annotation.</title>
        <authorList>
            <consortium name="The Broad Institute Genomics Platform"/>
            <consortium name="The Broad Institute Genome Sequencing Center for Infectious Disease"/>
            <person name="Wu L."/>
            <person name="Ma J."/>
        </authorList>
    </citation>
    <scope>NUCLEOTIDE SEQUENCE [LARGE SCALE GENOMIC DNA]</scope>
    <source>
        <strain evidence="2">JCM 17804</strain>
    </source>
</reference>
<dbReference type="Gene3D" id="3.30.1460.10">
    <property type="match status" value="1"/>
</dbReference>
<comment type="caution">
    <text evidence="1">The sequence shown here is derived from an EMBL/GenBank/DDBJ whole genome shotgun (WGS) entry which is preliminary data.</text>
</comment>
<proteinExistence type="predicted"/>
<dbReference type="Proteomes" id="UP001500975">
    <property type="component" value="Unassembled WGS sequence"/>
</dbReference>
<name>A0ABP8H8V9_9BURK</name>
<gene>
    <name evidence="1" type="ORF">GCM10023165_12850</name>
</gene>
<evidence type="ECO:0000313" key="2">
    <source>
        <dbReference type="Proteomes" id="UP001500975"/>
    </source>
</evidence>
<dbReference type="SUPFAM" id="SSF69635">
    <property type="entry name" value="Type III secretory system chaperone-like"/>
    <property type="match status" value="1"/>
</dbReference>
<dbReference type="Pfam" id="PF05932">
    <property type="entry name" value="CesT"/>
    <property type="match status" value="1"/>
</dbReference>
<dbReference type="InterPro" id="IPR010261">
    <property type="entry name" value="Tir_chaperone"/>
</dbReference>
<evidence type="ECO:0008006" key="3">
    <source>
        <dbReference type="Google" id="ProtNLM"/>
    </source>
</evidence>
<dbReference type="EMBL" id="BAABGJ010000010">
    <property type="protein sequence ID" value="GAA4336002.1"/>
    <property type="molecule type" value="Genomic_DNA"/>
</dbReference>
<dbReference type="RefSeq" id="WP_345536661.1">
    <property type="nucleotide sequence ID" value="NZ_BAABGJ010000010.1"/>
</dbReference>
<keyword evidence="2" id="KW-1185">Reference proteome</keyword>
<organism evidence="1 2">
    <name type="scientific">Variovorax defluvii</name>
    <dbReference type="NCBI Taxonomy" id="913761"/>
    <lineage>
        <taxon>Bacteria</taxon>
        <taxon>Pseudomonadati</taxon>
        <taxon>Pseudomonadota</taxon>
        <taxon>Betaproteobacteria</taxon>
        <taxon>Burkholderiales</taxon>
        <taxon>Comamonadaceae</taxon>
        <taxon>Variovorax</taxon>
    </lineage>
</organism>
<accession>A0ABP8H8V9</accession>
<protein>
    <recommendedName>
        <fullName evidence="3">Tir chaperone family protein CesT</fullName>
    </recommendedName>
</protein>
<evidence type="ECO:0000313" key="1">
    <source>
        <dbReference type="EMBL" id="GAA4336002.1"/>
    </source>
</evidence>
<sequence>MNQTQFDEICEAATHALQVAPTKQDGRYSFSVDGIEVLMDFDGNEDTNALYFYIDLGDASPHGRTEVCEQLLQLNLRMHGNLRGAYAFDNPSSRAIFCGELRDDEALDGEFVAEMLSFHLEETRAARDIVGLQAGESDGVLLASVLA</sequence>